<dbReference type="PROSITE" id="PS50110">
    <property type="entry name" value="RESPONSE_REGULATORY"/>
    <property type="match status" value="1"/>
</dbReference>
<keyword evidence="5" id="KW-0804">Transcription</keyword>
<keyword evidence="12" id="KW-1185">Reference proteome</keyword>
<dbReference type="InterPro" id="IPR011006">
    <property type="entry name" value="CheY-like_superfamily"/>
</dbReference>
<accession>A0A7I7SK31</accession>
<feature type="modified residue" description="4-aspartylphosphate" evidence="7">
    <location>
        <position position="63"/>
    </location>
</feature>
<dbReference type="Pfam" id="PF00072">
    <property type="entry name" value="Response_reg"/>
    <property type="match status" value="1"/>
</dbReference>
<dbReference type="FunFam" id="1.10.10.10:FF:000033">
    <property type="entry name" value="DNA-binding response regulator MtrA"/>
    <property type="match status" value="1"/>
</dbReference>
<evidence type="ECO:0000256" key="7">
    <source>
        <dbReference type="PROSITE-ProRule" id="PRU00169"/>
    </source>
</evidence>
<dbReference type="Gene3D" id="3.40.50.2300">
    <property type="match status" value="1"/>
</dbReference>
<dbReference type="GO" id="GO:0032993">
    <property type="term" value="C:protein-DNA complex"/>
    <property type="evidence" value="ECO:0007669"/>
    <property type="project" value="TreeGrafter"/>
</dbReference>
<dbReference type="InterPro" id="IPR047673">
    <property type="entry name" value="MtrA_REC"/>
</dbReference>
<evidence type="ECO:0000256" key="4">
    <source>
        <dbReference type="ARBA" id="ARBA00023125"/>
    </source>
</evidence>
<dbReference type="InterPro" id="IPR001789">
    <property type="entry name" value="Sig_transdc_resp-reg_receiver"/>
</dbReference>
<feature type="DNA-binding region" description="OmpR/PhoB-type" evidence="8">
    <location>
        <begin position="135"/>
        <end position="234"/>
    </location>
</feature>
<dbReference type="PANTHER" id="PTHR48111">
    <property type="entry name" value="REGULATOR OF RPOS"/>
    <property type="match status" value="1"/>
</dbReference>
<dbReference type="GO" id="GO:0000156">
    <property type="term" value="F:phosphorelay response regulator activity"/>
    <property type="evidence" value="ECO:0007669"/>
    <property type="project" value="InterPro"/>
</dbReference>
<evidence type="ECO:0000256" key="8">
    <source>
        <dbReference type="PROSITE-ProRule" id="PRU01091"/>
    </source>
</evidence>
<evidence type="ECO:0000256" key="3">
    <source>
        <dbReference type="ARBA" id="ARBA00023015"/>
    </source>
</evidence>
<dbReference type="SUPFAM" id="SSF52172">
    <property type="entry name" value="CheY-like"/>
    <property type="match status" value="1"/>
</dbReference>
<dbReference type="NCBIfam" id="NF040689">
    <property type="entry name" value="MtrAB_MtrA"/>
    <property type="match status" value="1"/>
</dbReference>
<dbReference type="PROSITE" id="PS51755">
    <property type="entry name" value="OMPR_PHOB"/>
    <property type="match status" value="1"/>
</dbReference>
<dbReference type="CDD" id="cd17626">
    <property type="entry name" value="REC_OmpR_MtrA-like"/>
    <property type="match status" value="1"/>
</dbReference>
<evidence type="ECO:0000313" key="11">
    <source>
        <dbReference type="EMBL" id="BBY57272.1"/>
    </source>
</evidence>
<evidence type="ECO:0000256" key="6">
    <source>
        <dbReference type="ARBA" id="ARBA00035142"/>
    </source>
</evidence>
<keyword evidence="2" id="KW-0902">Two-component regulatory system</keyword>
<dbReference type="SMART" id="SM00862">
    <property type="entry name" value="Trans_reg_C"/>
    <property type="match status" value="1"/>
</dbReference>
<dbReference type="Pfam" id="PF00486">
    <property type="entry name" value="Trans_reg_C"/>
    <property type="match status" value="1"/>
</dbReference>
<keyword evidence="3" id="KW-0805">Transcription regulation</keyword>
<dbReference type="InterPro" id="IPR047671">
    <property type="entry name" value="MtrAB_MtrA"/>
</dbReference>
<dbReference type="EMBL" id="AP022595">
    <property type="protein sequence ID" value="BBY57272.1"/>
    <property type="molecule type" value="Genomic_DNA"/>
</dbReference>
<keyword evidence="4 8" id="KW-0238">DNA-binding</keyword>
<feature type="domain" description="Response regulatory" evidence="9">
    <location>
        <begin position="14"/>
        <end position="127"/>
    </location>
</feature>
<dbReference type="Proteomes" id="UP000466445">
    <property type="component" value="Chromosome"/>
</dbReference>
<evidence type="ECO:0000313" key="12">
    <source>
        <dbReference type="Proteomes" id="UP000466445"/>
    </source>
</evidence>
<feature type="domain" description="OmpR/PhoB-type" evidence="10">
    <location>
        <begin position="135"/>
        <end position="234"/>
    </location>
</feature>
<sequence length="235" mass="26086">MSQFGDTMDSMRQRILVVDDDPSLAEMLTIVLRGEGFDTAVIGDGSQALTAVRELRPDLVLLDLMLPGMNGIDVCRVLRADSGVPIVMLTAKTDTVDVVLGLESGADDYVMKPFKPKELVARVRARLRRNEDEPAEMLSIADIDIDVPAHKVTREGEQISLTPLEFDLLVALARKPRQVFTRDVLLEQVWGYRHPADTRLVNVHVQRLRAKVEKDPENPQVVLTVRGVGYKAGPP</sequence>
<protein>
    <recommendedName>
        <fullName evidence="6">DNA-binding response regulator MtrA</fullName>
    </recommendedName>
</protein>
<name>A0A7I7SK31_9MYCO</name>
<evidence type="ECO:0000256" key="5">
    <source>
        <dbReference type="ARBA" id="ARBA00023163"/>
    </source>
</evidence>
<evidence type="ECO:0000259" key="9">
    <source>
        <dbReference type="PROSITE" id="PS50110"/>
    </source>
</evidence>
<keyword evidence="1 7" id="KW-0597">Phosphoprotein</keyword>
<dbReference type="SMART" id="SM00448">
    <property type="entry name" value="REC"/>
    <property type="match status" value="1"/>
</dbReference>
<evidence type="ECO:0000259" key="10">
    <source>
        <dbReference type="PROSITE" id="PS51755"/>
    </source>
</evidence>
<dbReference type="Gene3D" id="6.10.250.690">
    <property type="match status" value="1"/>
</dbReference>
<gene>
    <name evidence="11" type="primary">mtrA</name>
    <name evidence="11" type="ORF">MSAR_04080</name>
</gene>
<dbReference type="InterPro" id="IPR039420">
    <property type="entry name" value="WalR-like"/>
</dbReference>
<dbReference type="PANTHER" id="PTHR48111:SF21">
    <property type="entry name" value="DNA-BINDING DUAL MASTER TRANSCRIPTIONAL REGULATOR RPAA"/>
    <property type="match status" value="1"/>
</dbReference>
<reference evidence="11 12" key="1">
    <citation type="journal article" date="2019" name="Emerg. Microbes Infect.">
        <title>Comprehensive subspecies identification of 175 nontuberculous mycobacteria species based on 7547 genomic profiles.</title>
        <authorList>
            <person name="Matsumoto Y."/>
            <person name="Kinjo T."/>
            <person name="Motooka D."/>
            <person name="Nabeya D."/>
            <person name="Jung N."/>
            <person name="Uechi K."/>
            <person name="Horii T."/>
            <person name="Iida T."/>
            <person name="Fujita J."/>
            <person name="Nakamura S."/>
        </authorList>
    </citation>
    <scope>NUCLEOTIDE SEQUENCE [LARGE SCALE GENOMIC DNA]</scope>
    <source>
        <strain evidence="11 12">JCM 30395</strain>
    </source>
</reference>
<dbReference type="GO" id="GO:0045893">
    <property type="term" value="P:positive regulation of DNA-templated transcription"/>
    <property type="evidence" value="ECO:0007669"/>
    <property type="project" value="InterPro"/>
</dbReference>
<dbReference type="GO" id="GO:0000976">
    <property type="term" value="F:transcription cis-regulatory region binding"/>
    <property type="evidence" value="ECO:0007669"/>
    <property type="project" value="InterPro"/>
</dbReference>
<dbReference type="Gene3D" id="1.10.10.10">
    <property type="entry name" value="Winged helix-like DNA-binding domain superfamily/Winged helix DNA-binding domain"/>
    <property type="match status" value="1"/>
</dbReference>
<dbReference type="InterPro" id="IPR001867">
    <property type="entry name" value="OmpR/PhoB-type_DNA-bd"/>
</dbReference>
<evidence type="ECO:0000256" key="1">
    <source>
        <dbReference type="ARBA" id="ARBA00022553"/>
    </source>
</evidence>
<dbReference type="AlphaFoldDB" id="A0A7I7SK31"/>
<dbReference type="InterPro" id="IPR036388">
    <property type="entry name" value="WH-like_DNA-bd_sf"/>
</dbReference>
<organism evidence="11 12">
    <name type="scientific">Mycolicibacterium sarraceniae</name>
    <dbReference type="NCBI Taxonomy" id="1534348"/>
    <lineage>
        <taxon>Bacteria</taxon>
        <taxon>Bacillati</taxon>
        <taxon>Actinomycetota</taxon>
        <taxon>Actinomycetes</taxon>
        <taxon>Mycobacteriales</taxon>
        <taxon>Mycobacteriaceae</taxon>
        <taxon>Mycolicibacterium</taxon>
    </lineage>
</organism>
<dbReference type="KEGG" id="msar:MSAR_04080"/>
<dbReference type="GO" id="GO:0005829">
    <property type="term" value="C:cytosol"/>
    <property type="evidence" value="ECO:0007669"/>
    <property type="project" value="TreeGrafter"/>
</dbReference>
<dbReference type="FunFam" id="3.40.50.2300:FF:000001">
    <property type="entry name" value="DNA-binding response regulator PhoB"/>
    <property type="match status" value="1"/>
</dbReference>
<evidence type="ECO:0000256" key="2">
    <source>
        <dbReference type="ARBA" id="ARBA00023012"/>
    </source>
</evidence>
<proteinExistence type="predicted"/>
<dbReference type="CDD" id="cd00383">
    <property type="entry name" value="trans_reg_C"/>
    <property type="match status" value="1"/>
</dbReference>